<feature type="region of interest" description="Disordered" evidence="1">
    <location>
        <begin position="1"/>
        <end position="22"/>
    </location>
</feature>
<reference evidence="2 3" key="1">
    <citation type="submission" date="2018-11" db="EMBL/GenBank/DDBJ databases">
        <authorList>
            <consortium name="Pathogen Informatics"/>
        </authorList>
    </citation>
    <scope>NUCLEOTIDE SEQUENCE [LARGE SCALE GENOMIC DNA]</scope>
</reference>
<evidence type="ECO:0000313" key="2">
    <source>
        <dbReference type="EMBL" id="VDO98653.1"/>
    </source>
</evidence>
<dbReference type="AlphaFoldDB" id="A0A3P8B2H1"/>
<dbReference type="Proteomes" id="UP000050761">
    <property type="component" value="Unassembled WGS sequence"/>
</dbReference>
<keyword evidence="3" id="KW-1185">Reference proteome</keyword>
<organism evidence="2">
    <name type="scientific">Heligmosomoides polygyrus</name>
    <name type="common">Parasitic roundworm</name>
    <dbReference type="NCBI Taxonomy" id="6339"/>
    <lineage>
        <taxon>Eukaryota</taxon>
        <taxon>Metazoa</taxon>
        <taxon>Ecdysozoa</taxon>
        <taxon>Nematoda</taxon>
        <taxon>Chromadorea</taxon>
        <taxon>Rhabditida</taxon>
        <taxon>Rhabditina</taxon>
        <taxon>Rhabditomorpha</taxon>
        <taxon>Strongyloidea</taxon>
        <taxon>Heligmosomidae</taxon>
        <taxon>Heligmosomoides</taxon>
    </lineage>
</organism>
<sequence length="488" mass="54134">MEHTEYTEEMLLDENDAGDARQEEPLIESEVASLSITQSTPEERHVTLPAGLPRAIEDIPADVLLAYARSRMEAQTAGGMPISHRATPDGRNTSELGIFFTCPGTGFDPKRNYNFQCAVRGMTFGDVIPSVDHSIANVKFNSIYQLARLLAIYEHESQPDRRRFLMNDLNYNLVTFESAQKAYTFYKANCAHVFRALMQHDGNPVQLLHDGNVGIAVNQLNDVMNSGIRFACTHSWNDVKIEGANRPVLIILPEGFRSIADLYESSDVRFLVYGNLTDIPALLNSNSGRACIFVGPTTQLRIEKAVWLKLCSPLGMLVRNGTKLIAVAPPRGDEAWDTNRMDFVDVLNVVKDTSALAKSLVINKIPAILSTEEPCMSVGKRTRSTAEGVYYKGVIKDFVTALKEYVQNDVNFELVEKETAGGAPHETSVSPTTARQVMRNTTNQARGNHQGRGPYPHSHYRCSHSYAPYSVVPRGRGSGRRGGKPYHK</sequence>
<reference evidence="4" key="2">
    <citation type="submission" date="2019-09" db="UniProtKB">
        <authorList>
            <consortium name="WormBaseParasite"/>
        </authorList>
    </citation>
    <scope>IDENTIFICATION</scope>
</reference>
<protein>
    <submittedName>
        <fullName evidence="4">ATP-dependent DNA helicase</fullName>
    </submittedName>
</protein>
<evidence type="ECO:0000313" key="4">
    <source>
        <dbReference type="WBParaSite" id="HPBE_0001414501-mRNA-1"/>
    </source>
</evidence>
<evidence type="ECO:0000256" key="1">
    <source>
        <dbReference type="SAM" id="MobiDB-lite"/>
    </source>
</evidence>
<name>A0A3P8B2H1_HELPZ</name>
<dbReference type="EMBL" id="UZAH01028229">
    <property type="protein sequence ID" value="VDO98653.1"/>
    <property type="molecule type" value="Genomic_DNA"/>
</dbReference>
<dbReference type="WBParaSite" id="HPBE_0001414501-mRNA-1">
    <property type="protein sequence ID" value="HPBE_0001414501-mRNA-1"/>
    <property type="gene ID" value="HPBE_0001414501"/>
</dbReference>
<proteinExistence type="predicted"/>
<gene>
    <name evidence="2" type="ORF">HPBE_LOCUS14146</name>
</gene>
<feature type="compositionally biased region" description="Basic residues" evidence="1">
    <location>
        <begin position="477"/>
        <end position="488"/>
    </location>
</feature>
<feature type="region of interest" description="Disordered" evidence="1">
    <location>
        <begin position="466"/>
        <end position="488"/>
    </location>
</feature>
<feature type="compositionally biased region" description="Acidic residues" evidence="1">
    <location>
        <begin position="7"/>
        <end position="17"/>
    </location>
</feature>
<evidence type="ECO:0000313" key="3">
    <source>
        <dbReference type="Proteomes" id="UP000050761"/>
    </source>
</evidence>
<accession>A0A3P8B2H1</accession>